<sequence>PRGIQIATLIGVRWNTRARVLVVPRHTRHRFEFRLESWQNAVSFAAVKKHWGGFSKKTAAASDIIESKTGAVL</sequence>
<gene>
    <name evidence="1" type="ORF">K0U00_50595</name>
</gene>
<dbReference type="EMBL" id="JAHZIK010003820">
    <property type="protein sequence ID" value="MBW7462331.1"/>
    <property type="molecule type" value="Genomic_DNA"/>
</dbReference>
<proteinExistence type="predicted"/>
<protein>
    <submittedName>
        <fullName evidence="1">Uncharacterized protein</fullName>
    </submittedName>
</protein>
<organism evidence="1 2">
    <name type="scientific">Paenibacillus sepulcri</name>
    <dbReference type="NCBI Taxonomy" id="359917"/>
    <lineage>
        <taxon>Bacteria</taxon>
        <taxon>Bacillati</taxon>
        <taxon>Bacillota</taxon>
        <taxon>Bacilli</taxon>
        <taxon>Bacillales</taxon>
        <taxon>Paenibacillaceae</taxon>
        <taxon>Paenibacillus</taxon>
    </lineage>
</organism>
<evidence type="ECO:0000313" key="2">
    <source>
        <dbReference type="Proteomes" id="UP001519887"/>
    </source>
</evidence>
<comment type="caution">
    <text evidence="1">The sequence shown here is derived from an EMBL/GenBank/DDBJ whole genome shotgun (WGS) entry which is preliminary data.</text>
</comment>
<feature type="non-terminal residue" evidence="1">
    <location>
        <position position="1"/>
    </location>
</feature>
<reference evidence="1 2" key="1">
    <citation type="submission" date="2021-07" db="EMBL/GenBank/DDBJ databases">
        <title>Paenibacillus radiodurans sp. nov., isolated from the southeastern edge of Tengger Desert.</title>
        <authorList>
            <person name="Zhang G."/>
        </authorList>
    </citation>
    <scope>NUCLEOTIDE SEQUENCE [LARGE SCALE GENOMIC DNA]</scope>
    <source>
        <strain evidence="1 2">CCM 7311</strain>
    </source>
</reference>
<dbReference type="Proteomes" id="UP001519887">
    <property type="component" value="Unassembled WGS sequence"/>
</dbReference>
<keyword evidence="2" id="KW-1185">Reference proteome</keyword>
<evidence type="ECO:0000313" key="1">
    <source>
        <dbReference type="EMBL" id="MBW7462331.1"/>
    </source>
</evidence>
<accession>A0ABS7CP20</accession>
<name>A0ABS7CP20_9BACL</name>